<evidence type="ECO:0000313" key="1">
    <source>
        <dbReference type="EMBL" id="AUN99360.1"/>
    </source>
</evidence>
<name>A0A2K9NV34_BACTC</name>
<reference evidence="1 2" key="1">
    <citation type="submission" date="2018-01" db="EMBL/GenBank/DDBJ databases">
        <title>Complete genome sequence of Bacteriovorax stolpii DSM12778.</title>
        <authorList>
            <person name="Tang B."/>
            <person name="Chang J."/>
        </authorList>
    </citation>
    <scope>NUCLEOTIDE SEQUENCE [LARGE SCALE GENOMIC DNA]</scope>
    <source>
        <strain evidence="1 2">DSM 12778</strain>
    </source>
</reference>
<dbReference type="Proteomes" id="UP000235584">
    <property type="component" value="Chromosome"/>
</dbReference>
<proteinExistence type="predicted"/>
<protein>
    <submittedName>
        <fullName evidence="1">Uncharacterized protein</fullName>
    </submittedName>
</protein>
<dbReference type="AlphaFoldDB" id="A0A2K9NV34"/>
<keyword evidence="2" id="KW-1185">Reference proteome</keyword>
<accession>A0A2K9NV34</accession>
<dbReference type="KEGG" id="bsto:C0V70_14850"/>
<dbReference type="EMBL" id="CP025704">
    <property type="protein sequence ID" value="AUN99360.1"/>
    <property type="molecule type" value="Genomic_DNA"/>
</dbReference>
<gene>
    <name evidence="1" type="ORF">C0V70_14850</name>
</gene>
<dbReference type="RefSeq" id="WP_102244651.1">
    <property type="nucleotide sequence ID" value="NZ_CP025704.1"/>
</dbReference>
<evidence type="ECO:0000313" key="2">
    <source>
        <dbReference type="Proteomes" id="UP000235584"/>
    </source>
</evidence>
<sequence length="507" mass="56998">MKKLILTLFILSTNVMADVLFIDLNNVEQEIEVARKAAALRGEKLIVLPLDRDSYKNPVKSKLDQEYSRIYARYEMACRNQESPACQKAATEVSEMEIRISKIPSVKNYDAAKLQEDMATIKENISSVMISGHDGGGNFTGEFGQITGREFLSSLKNFSGRDDIRSLYLLGCNSATTHTLAALWRNALPKAQFIAGYEGIGYLRDNGLGHAFIKNVMAEEQKIIASSTMADALKKFRALFSNDKTHNTAASLVLNCDSANPIYLSSINPAKPFSEIYGCDQDYKNKINSFLKCAVSETSPCEITNLPRDLVDKIKSWSACGMTLTSDFTEADKIQNQLYILQSFSGVYSKLNPSVMFMNLPEEVRAQLNINPSELKTYPAILQKILAVKKFYENKFDYAAIKDIPLFELNRSASKKIYYDQLWIGLSNMDLSVLAKEPIGPGTLRAQAFFKAFSSGEAVGTFKERIARLEKEKLPETDKNYDSWVDSYYAQEIDALKEYEKERIAKK</sequence>
<organism evidence="1 2">
    <name type="scientific">Bacteriovorax stolpii</name>
    <name type="common">Bdellovibrio stolpii</name>
    <dbReference type="NCBI Taxonomy" id="960"/>
    <lineage>
        <taxon>Bacteria</taxon>
        <taxon>Pseudomonadati</taxon>
        <taxon>Bdellovibrionota</taxon>
        <taxon>Bacteriovoracia</taxon>
        <taxon>Bacteriovoracales</taxon>
        <taxon>Bacteriovoracaceae</taxon>
        <taxon>Bacteriovorax</taxon>
    </lineage>
</organism>